<dbReference type="GO" id="GO:0005886">
    <property type="term" value="C:plasma membrane"/>
    <property type="evidence" value="ECO:0007669"/>
    <property type="project" value="UniProtKB-SubCell"/>
</dbReference>
<dbReference type="RefSeq" id="WP_146856369.1">
    <property type="nucleotide sequence ID" value="NZ_BAAAHR010000003.1"/>
</dbReference>
<keyword evidence="12" id="KW-1185">Reference proteome</keyword>
<evidence type="ECO:0000313" key="11">
    <source>
        <dbReference type="EMBL" id="MBA8814395.1"/>
    </source>
</evidence>
<evidence type="ECO:0000256" key="8">
    <source>
        <dbReference type="SAM" id="Phobius"/>
    </source>
</evidence>
<feature type="transmembrane region" description="Helical" evidence="8">
    <location>
        <begin position="34"/>
        <end position="56"/>
    </location>
</feature>
<keyword evidence="4 11" id="KW-0378">Hydrolase</keyword>
<proteinExistence type="predicted"/>
<feature type="region of interest" description="Disordered" evidence="7">
    <location>
        <begin position="244"/>
        <end position="266"/>
    </location>
</feature>
<feature type="transmembrane region" description="Helical" evidence="8">
    <location>
        <begin position="115"/>
        <end position="136"/>
    </location>
</feature>
<dbReference type="EMBL" id="BJUV01000026">
    <property type="protein sequence ID" value="GEK84048.1"/>
    <property type="molecule type" value="Genomic_DNA"/>
</dbReference>
<reference evidence="11 13" key="2">
    <citation type="submission" date="2020-07" db="EMBL/GenBank/DDBJ databases">
        <title>Sequencing the genomes of 1000 actinobacteria strains.</title>
        <authorList>
            <person name="Klenk H.-P."/>
        </authorList>
    </citation>
    <scope>NUCLEOTIDE SEQUENCE [LARGE SCALE GENOMIC DNA]</scope>
    <source>
        <strain evidence="11 13">DSM 10309</strain>
    </source>
</reference>
<comment type="caution">
    <text evidence="11">The sequence shown here is derived from an EMBL/GenBank/DDBJ whole genome shotgun (WGS) entry which is preliminary data.</text>
</comment>
<dbReference type="OrthoDB" id="9789113at2"/>
<dbReference type="Gene3D" id="1.20.144.10">
    <property type="entry name" value="Phosphatidic acid phosphatase type 2/haloperoxidase"/>
    <property type="match status" value="1"/>
</dbReference>
<evidence type="ECO:0000256" key="1">
    <source>
        <dbReference type="ARBA" id="ARBA00004651"/>
    </source>
</evidence>
<feature type="transmembrane region" description="Helical" evidence="8">
    <location>
        <begin position="88"/>
        <end position="108"/>
    </location>
</feature>
<dbReference type="AlphaFoldDB" id="A0A7W3PJG1"/>
<name>A0A7W3PJG1_9MICO</name>
<dbReference type="GO" id="GO:0050380">
    <property type="term" value="F:undecaprenyl-diphosphatase activity"/>
    <property type="evidence" value="ECO:0007669"/>
    <property type="project" value="UniProtKB-EC"/>
</dbReference>
<gene>
    <name evidence="11" type="ORF">FB463_002666</name>
    <name evidence="10" type="ORF">FFA01_23570</name>
</gene>
<dbReference type="Proteomes" id="UP000522688">
    <property type="component" value="Unassembled WGS sequence"/>
</dbReference>
<evidence type="ECO:0000256" key="2">
    <source>
        <dbReference type="ARBA" id="ARBA00022475"/>
    </source>
</evidence>
<dbReference type="SUPFAM" id="SSF48317">
    <property type="entry name" value="Acid phosphatase/Vanadium-dependent haloperoxidase"/>
    <property type="match status" value="1"/>
</dbReference>
<dbReference type="EC" id="3.6.1.27" evidence="11"/>
<dbReference type="PANTHER" id="PTHR14969">
    <property type="entry name" value="SPHINGOSINE-1-PHOSPHATE PHOSPHOHYDROLASE"/>
    <property type="match status" value="1"/>
</dbReference>
<comment type="subcellular location">
    <subcellularLocation>
        <location evidence="1">Cell membrane</location>
        <topology evidence="1">Multi-pass membrane protein</topology>
    </subcellularLocation>
</comment>
<organism evidence="11 13">
    <name type="scientific">Frigoribacterium faeni</name>
    <dbReference type="NCBI Taxonomy" id="145483"/>
    <lineage>
        <taxon>Bacteria</taxon>
        <taxon>Bacillati</taxon>
        <taxon>Actinomycetota</taxon>
        <taxon>Actinomycetes</taxon>
        <taxon>Micrococcales</taxon>
        <taxon>Microbacteriaceae</taxon>
        <taxon>Frigoribacterium</taxon>
    </lineage>
</organism>
<keyword evidence="6 8" id="KW-0472">Membrane</keyword>
<dbReference type="EMBL" id="JACGWW010000004">
    <property type="protein sequence ID" value="MBA8814395.1"/>
    <property type="molecule type" value="Genomic_DNA"/>
</dbReference>
<keyword evidence="2" id="KW-1003">Cell membrane</keyword>
<evidence type="ECO:0000313" key="10">
    <source>
        <dbReference type="EMBL" id="GEK84048.1"/>
    </source>
</evidence>
<evidence type="ECO:0000256" key="5">
    <source>
        <dbReference type="ARBA" id="ARBA00022989"/>
    </source>
</evidence>
<dbReference type="Proteomes" id="UP000321154">
    <property type="component" value="Unassembled WGS sequence"/>
</dbReference>
<feature type="transmembrane region" description="Helical" evidence="8">
    <location>
        <begin position="186"/>
        <end position="207"/>
    </location>
</feature>
<accession>A0A7W3PJG1</accession>
<reference evidence="10 12" key="1">
    <citation type="submission" date="2019-07" db="EMBL/GenBank/DDBJ databases">
        <title>Whole genome shotgun sequence of Frigoribacterium faeni NBRC 103066.</title>
        <authorList>
            <person name="Hosoyama A."/>
            <person name="Uohara A."/>
            <person name="Ohji S."/>
            <person name="Ichikawa N."/>
        </authorList>
    </citation>
    <scope>NUCLEOTIDE SEQUENCE [LARGE SCALE GENOMIC DNA]</scope>
    <source>
        <strain evidence="10 12">NBRC 103066</strain>
    </source>
</reference>
<evidence type="ECO:0000313" key="12">
    <source>
        <dbReference type="Proteomes" id="UP000321154"/>
    </source>
</evidence>
<feature type="transmembrane region" description="Helical" evidence="8">
    <location>
        <begin position="213"/>
        <end position="232"/>
    </location>
</feature>
<evidence type="ECO:0000256" key="4">
    <source>
        <dbReference type="ARBA" id="ARBA00022801"/>
    </source>
</evidence>
<feature type="domain" description="Phosphatidic acid phosphatase type 2/haloperoxidase" evidence="9">
    <location>
        <begin position="114"/>
        <end position="228"/>
    </location>
</feature>
<evidence type="ECO:0000259" key="9">
    <source>
        <dbReference type="SMART" id="SM00014"/>
    </source>
</evidence>
<dbReference type="PANTHER" id="PTHR14969:SF62">
    <property type="entry name" value="DECAPRENYLPHOSPHORYL-5-PHOSPHORIBOSE PHOSPHATASE RV3807C-RELATED"/>
    <property type="match status" value="1"/>
</dbReference>
<dbReference type="SMART" id="SM00014">
    <property type="entry name" value="acidPPc"/>
    <property type="match status" value="1"/>
</dbReference>
<evidence type="ECO:0000256" key="7">
    <source>
        <dbReference type="SAM" id="MobiDB-lite"/>
    </source>
</evidence>
<dbReference type="Pfam" id="PF01569">
    <property type="entry name" value="PAP2"/>
    <property type="match status" value="1"/>
</dbReference>
<evidence type="ECO:0000256" key="6">
    <source>
        <dbReference type="ARBA" id="ARBA00023136"/>
    </source>
</evidence>
<protein>
    <submittedName>
        <fullName evidence="11">Undecaprenyl-diphosphatase</fullName>
        <ecNumber evidence="11">3.6.1.27</ecNumber>
    </submittedName>
</protein>
<keyword evidence="3 8" id="KW-0812">Transmembrane</keyword>
<feature type="transmembrane region" description="Helical" evidence="8">
    <location>
        <begin position="156"/>
        <end position="179"/>
    </location>
</feature>
<keyword evidence="5 8" id="KW-1133">Transmembrane helix</keyword>
<evidence type="ECO:0000256" key="3">
    <source>
        <dbReference type="ARBA" id="ARBA00022692"/>
    </source>
</evidence>
<evidence type="ECO:0000313" key="13">
    <source>
        <dbReference type="Proteomes" id="UP000522688"/>
    </source>
</evidence>
<sequence length="266" mass="27552">MTVLHRPPSSALPRGRTAPPLFPAVRAVVHDRAWVARGVTGVVGVVVAGLLITSGAGGVGEVDLDFVQHASRAHVPVLDETALLVDRLLGPQLGAALVLLLTVAVWVVTRRAAAALTVLGVAIGPWAAAELVKLVVQRDRPDPGLLVDPLIVEPHSFSFPSGHTALATGLALALVLLVWGRRGAPVVVGASALAVAAVGLSRVWIGVHWPSDTVASVVLGCSVMALALPPWLRLLDRIGQRSDPAHTVEASAPNPNTTTEPGRTRS</sequence>
<dbReference type="InterPro" id="IPR000326">
    <property type="entry name" value="PAP2/HPO"/>
</dbReference>
<feature type="compositionally biased region" description="Polar residues" evidence="7">
    <location>
        <begin position="253"/>
        <end position="266"/>
    </location>
</feature>
<dbReference type="InterPro" id="IPR036938">
    <property type="entry name" value="PAP2/HPO_sf"/>
</dbReference>